<dbReference type="GO" id="GO:0016491">
    <property type="term" value="F:oxidoreductase activity"/>
    <property type="evidence" value="ECO:0007669"/>
    <property type="project" value="TreeGrafter"/>
</dbReference>
<dbReference type="EMBL" id="ML976003">
    <property type="protein sequence ID" value="KAF1946512.1"/>
    <property type="molecule type" value="Genomic_DNA"/>
</dbReference>
<dbReference type="OrthoDB" id="191139at2759"/>
<proteinExistence type="inferred from homology"/>
<keyword evidence="3" id="KW-1185">Reference proteome</keyword>
<dbReference type="PANTHER" id="PTHR43544:SF2">
    <property type="entry name" value="OXIDOREDUCTASE"/>
    <property type="match status" value="1"/>
</dbReference>
<dbReference type="GO" id="GO:0005737">
    <property type="term" value="C:cytoplasm"/>
    <property type="evidence" value="ECO:0007669"/>
    <property type="project" value="TreeGrafter"/>
</dbReference>
<name>A0A6A5T3R1_9PLEO</name>
<accession>A0A6A5T3R1</accession>
<evidence type="ECO:0000313" key="3">
    <source>
        <dbReference type="Proteomes" id="UP000800038"/>
    </source>
</evidence>
<sequence length="527" mass="58648">MAHISSLSAPHFVATKSPAEIVTRLREDEALMIAHKPCSWVAYHLPEYQIEQGEAVASHLARNTNLGHDIKCLIYETLTAVIQRDTPAETIVSWLEERVAPQASASNYPDAPNILKPPPIILKRLWHIFRLAITNSYSYHPSMCISCGAFNHSFSLLSMPSRLFLPYIFTALVTGARINLGYYTTLHLLRCGARVTATTRYPRDAAARYLEEADSVNGTRYRTWGNACSIDYGNESSIYAGNSGNRITDRKERLRVLGADFRRQSRVCNNAAQTLTDSVKKERATKRENMLEKGTRNEGLLIEGAYKARVREGSVPMVLEAANNAMVSPDDVERKIDFAGTVDILQSRTGETEPYSKSSWVQSIREIPYKDLISAHFVNTFTPFILCSELLPLMGCPDPKSTKTQGCIIKVSSREGIFEGRLNSSTKKGKYVHTNMSKAALNMITETEADPAWHSRRVAMNTVDLGYIIATLEHEDANDGIRPIGWEDGAGRVLWPVAIGNVEGRVVRGRSLKHYGAMEVDPGARRG</sequence>
<dbReference type="PANTHER" id="PTHR43544">
    <property type="entry name" value="SHORT-CHAIN DEHYDROGENASE/REDUCTASE"/>
    <property type="match status" value="1"/>
</dbReference>
<gene>
    <name evidence="2" type="ORF">EJ02DRAFT_508729</name>
</gene>
<evidence type="ECO:0000256" key="1">
    <source>
        <dbReference type="ARBA" id="ARBA00006484"/>
    </source>
</evidence>
<comment type="similarity">
    <text evidence="1">Belongs to the short-chain dehydrogenases/reductases (SDR) family.</text>
</comment>
<dbReference type="InterPro" id="IPR036291">
    <property type="entry name" value="NAD(P)-bd_dom_sf"/>
</dbReference>
<dbReference type="Proteomes" id="UP000800038">
    <property type="component" value="Unassembled WGS sequence"/>
</dbReference>
<dbReference type="SUPFAM" id="SSF51735">
    <property type="entry name" value="NAD(P)-binding Rossmann-fold domains"/>
    <property type="match status" value="1"/>
</dbReference>
<dbReference type="Gene3D" id="3.40.50.720">
    <property type="entry name" value="NAD(P)-binding Rossmann-like Domain"/>
    <property type="match status" value="2"/>
</dbReference>
<evidence type="ECO:0000313" key="2">
    <source>
        <dbReference type="EMBL" id="KAF1946512.1"/>
    </source>
</evidence>
<protein>
    <recommendedName>
        <fullName evidence="4">NAD(P)-binding protein</fullName>
    </recommendedName>
</protein>
<dbReference type="AlphaFoldDB" id="A0A6A5T3R1"/>
<dbReference type="InterPro" id="IPR051468">
    <property type="entry name" value="Fungal_SecMetab_SDRs"/>
</dbReference>
<evidence type="ECO:0008006" key="4">
    <source>
        <dbReference type="Google" id="ProtNLM"/>
    </source>
</evidence>
<organism evidence="2 3">
    <name type="scientific">Clathrospora elynae</name>
    <dbReference type="NCBI Taxonomy" id="706981"/>
    <lineage>
        <taxon>Eukaryota</taxon>
        <taxon>Fungi</taxon>
        <taxon>Dikarya</taxon>
        <taxon>Ascomycota</taxon>
        <taxon>Pezizomycotina</taxon>
        <taxon>Dothideomycetes</taxon>
        <taxon>Pleosporomycetidae</taxon>
        <taxon>Pleosporales</taxon>
        <taxon>Diademaceae</taxon>
        <taxon>Clathrospora</taxon>
    </lineage>
</organism>
<reference evidence="2" key="1">
    <citation type="journal article" date="2020" name="Stud. Mycol.">
        <title>101 Dothideomycetes genomes: a test case for predicting lifestyles and emergence of pathogens.</title>
        <authorList>
            <person name="Haridas S."/>
            <person name="Albert R."/>
            <person name="Binder M."/>
            <person name="Bloem J."/>
            <person name="Labutti K."/>
            <person name="Salamov A."/>
            <person name="Andreopoulos B."/>
            <person name="Baker S."/>
            <person name="Barry K."/>
            <person name="Bills G."/>
            <person name="Bluhm B."/>
            <person name="Cannon C."/>
            <person name="Castanera R."/>
            <person name="Culley D."/>
            <person name="Daum C."/>
            <person name="Ezra D."/>
            <person name="Gonzalez J."/>
            <person name="Henrissat B."/>
            <person name="Kuo A."/>
            <person name="Liang C."/>
            <person name="Lipzen A."/>
            <person name="Lutzoni F."/>
            <person name="Magnuson J."/>
            <person name="Mondo S."/>
            <person name="Nolan M."/>
            <person name="Ohm R."/>
            <person name="Pangilinan J."/>
            <person name="Park H.-J."/>
            <person name="Ramirez L."/>
            <person name="Alfaro M."/>
            <person name="Sun H."/>
            <person name="Tritt A."/>
            <person name="Yoshinaga Y."/>
            <person name="Zwiers L.-H."/>
            <person name="Turgeon B."/>
            <person name="Goodwin S."/>
            <person name="Spatafora J."/>
            <person name="Crous P."/>
            <person name="Grigoriev I."/>
        </authorList>
    </citation>
    <scope>NUCLEOTIDE SEQUENCE</scope>
    <source>
        <strain evidence="2">CBS 161.51</strain>
    </source>
</reference>